<proteinExistence type="predicted"/>
<dbReference type="Proteomes" id="UP000466345">
    <property type="component" value="Unassembled WGS sequence"/>
</dbReference>
<evidence type="ECO:0000313" key="3">
    <source>
        <dbReference type="Proteomes" id="UP000466345"/>
    </source>
</evidence>
<comment type="caution">
    <text evidence="2">The sequence shown here is derived from an EMBL/GenBank/DDBJ whole genome shotgun (WGS) entry which is preliminary data.</text>
</comment>
<sequence>MRLTTKLSCVTALVVAVTAGASTAASAGAQALLVDGSITAAGSTCSWTNATATADPPATLTIAAASVNSSVSCTGGASATLNNSPTLVFDDAAGTATSDLIDITVRQSFLSCSYRATNAGWTRSGTTRAYTNQAFTARKSGGSFLCPGSISAPAGSASLTFH</sequence>
<dbReference type="RefSeq" id="WP_153450975.1">
    <property type="nucleotide sequence ID" value="NZ_WEGJ01000004.1"/>
</dbReference>
<keyword evidence="3" id="KW-1185">Reference proteome</keyword>
<feature type="signal peptide" evidence="1">
    <location>
        <begin position="1"/>
        <end position="27"/>
    </location>
</feature>
<evidence type="ECO:0000256" key="1">
    <source>
        <dbReference type="SAM" id="SignalP"/>
    </source>
</evidence>
<accession>A0A7K0CG26</accession>
<evidence type="ECO:0008006" key="4">
    <source>
        <dbReference type="Google" id="ProtNLM"/>
    </source>
</evidence>
<dbReference type="OrthoDB" id="5194255at2"/>
<dbReference type="AlphaFoldDB" id="A0A7K0CG26"/>
<name>A0A7K0CG26_9ACTN</name>
<evidence type="ECO:0000313" key="2">
    <source>
        <dbReference type="EMBL" id="MQY11684.1"/>
    </source>
</evidence>
<organism evidence="2 3">
    <name type="scientific">Streptomyces smaragdinus</name>
    <dbReference type="NCBI Taxonomy" id="2585196"/>
    <lineage>
        <taxon>Bacteria</taxon>
        <taxon>Bacillati</taxon>
        <taxon>Actinomycetota</taxon>
        <taxon>Actinomycetes</taxon>
        <taxon>Kitasatosporales</taxon>
        <taxon>Streptomycetaceae</taxon>
        <taxon>Streptomyces</taxon>
    </lineage>
</organism>
<dbReference type="EMBL" id="WEGJ01000004">
    <property type="protein sequence ID" value="MQY11684.1"/>
    <property type="molecule type" value="Genomic_DNA"/>
</dbReference>
<keyword evidence="1" id="KW-0732">Signal</keyword>
<protein>
    <recommendedName>
        <fullName evidence="4">Ig-like domain-containing protein</fullName>
    </recommendedName>
</protein>
<reference evidence="2 3" key="1">
    <citation type="submission" date="2019-10" db="EMBL/GenBank/DDBJ databases">
        <title>Streptomyces smaragdinus sp. nov. and Streptomyces fabii sp. nov., isolated from the gut of fungus growing-termite Macrotermes natalensis.</title>
        <authorList>
            <person name="Schwitalla J."/>
            <person name="Benndorf R."/>
            <person name="Martin K."/>
            <person name="De Beer W."/>
            <person name="Kaster A.-K."/>
            <person name="Vollmers J."/>
            <person name="Poulsen M."/>
            <person name="Beemelmanns C."/>
        </authorList>
    </citation>
    <scope>NUCLEOTIDE SEQUENCE [LARGE SCALE GENOMIC DNA]</scope>
    <source>
        <strain evidence="2 3">RB5</strain>
    </source>
</reference>
<feature type="chain" id="PRO_5038642518" description="Ig-like domain-containing protein" evidence="1">
    <location>
        <begin position="28"/>
        <end position="162"/>
    </location>
</feature>
<gene>
    <name evidence="2" type="ORF">SRB5_18030</name>
</gene>